<comment type="caution">
    <text evidence="7">The sequence shown here is derived from an EMBL/GenBank/DDBJ whole genome shotgun (WGS) entry which is preliminary data.</text>
</comment>
<dbReference type="Gene3D" id="1.10.8.10">
    <property type="entry name" value="DNA helicase RuvA subunit, C-terminal domain"/>
    <property type="match status" value="1"/>
</dbReference>
<comment type="function">
    <text evidence="4">Contacts the emerging nascent chain on the ribosome.</text>
</comment>
<dbReference type="RefSeq" id="WP_042686145.1">
    <property type="nucleotide sequence ID" value="NZ_DUIH01000017.1"/>
</dbReference>
<name>A0A832RWL6_9EURY</name>
<dbReference type="InterPro" id="IPR005231">
    <property type="entry name" value="NAC_arc"/>
</dbReference>
<proteinExistence type="inferred from homology"/>
<dbReference type="SUPFAM" id="SSF46934">
    <property type="entry name" value="UBA-like"/>
    <property type="match status" value="1"/>
</dbReference>
<keyword evidence="2 4" id="KW-0694">RNA-binding</keyword>
<dbReference type="HAMAP" id="MF_00814">
    <property type="entry name" value="NAC_arch"/>
    <property type="match status" value="1"/>
</dbReference>
<dbReference type="InterPro" id="IPR009060">
    <property type="entry name" value="UBA-like_sf"/>
</dbReference>
<comment type="similarity">
    <text evidence="4">Belongs to the NAC-alpha family.</text>
</comment>
<evidence type="ECO:0000256" key="3">
    <source>
        <dbReference type="ARBA" id="ARBA00022927"/>
    </source>
</evidence>
<evidence type="ECO:0000256" key="1">
    <source>
        <dbReference type="ARBA" id="ARBA00022448"/>
    </source>
</evidence>
<evidence type="ECO:0000313" key="8">
    <source>
        <dbReference type="Proteomes" id="UP000600363"/>
    </source>
</evidence>
<evidence type="ECO:0000313" key="7">
    <source>
        <dbReference type="EMBL" id="HIH70005.1"/>
    </source>
</evidence>
<protein>
    <recommendedName>
        <fullName evidence="4 5">Nascent polypeptide-associated complex protein</fullName>
    </recommendedName>
</protein>
<dbReference type="CDD" id="cd22054">
    <property type="entry name" value="NAC_NACA"/>
    <property type="match status" value="1"/>
</dbReference>
<sequence length="115" mass="12742">MIPSFGGKFSPKKMERMMKQMGISMSELEEVQEVIIRLPHSEIVIASPSVTVMEVQGQRTYQVVGEPIERKLAPQISDEDVRLVAQQTGRSEEEAREALEQSGGDLAEAIVRLSG</sequence>
<keyword evidence="1 4" id="KW-0813">Transport</keyword>
<dbReference type="Pfam" id="PF01849">
    <property type="entry name" value="NAC"/>
    <property type="match status" value="1"/>
</dbReference>
<dbReference type="InterPro" id="IPR002715">
    <property type="entry name" value="Nas_poly-pep-assoc_cplx_dom"/>
</dbReference>
<dbReference type="InterPro" id="IPR038187">
    <property type="entry name" value="NAC_A/B_dom_sf"/>
</dbReference>
<dbReference type="PROSITE" id="PS51151">
    <property type="entry name" value="NAC_AB"/>
    <property type="match status" value="1"/>
</dbReference>
<dbReference type="EMBL" id="DUIH01000017">
    <property type="protein sequence ID" value="HIH70005.1"/>
    <property type="molecule type" value="Genomic_DNA"/>
</dbReference>
<evidence type="ECO:0000256" key="4">
    <source>
        <dbReference type="HAMAP-Rule" id="MF_00814"/>
    </source>
</evidence>
<dbReference type="CDD" id="cd14359">
    <property type="entry name" value="UBA_AeNAC"/>
    <property type="match status" value="1"/>
</dbReference>
<reference evidence="7" key="1">
    <citation type="journal article" date="2020" name="bioRxiv">
        <title>A rank-normalized archaeal taxonomy based on genome phylogeny resolves widespread incomplete and uneven classifications.</title>
        <authorList>
            <person name="Rinke C."/>
            <person name="Chuvochina M."/>
            <person name="Mussig A.J."/>
            <person name="Chaumeil P.-A."/>
            <person name="Waite D.W."/>
            <person name="Whitman W.B."/>
            <person name="Parks D.H."/>
            <person name="Hugenholtz P."/>
        </authorList>
    </citation>
    <scope>NUCLEOTIDE SEQUENCE</scope>
    <source>
        <strain evidence="7">UBA12518</strain>
    </source>
</reference>
<keyword evidence="3 4" id="KW-0653">Protein transport</keyword>
<accession>A0A832RWL6</accession>
<organism evidence="7 8">
    <name type="scientific">Methermicoccus shengliensis</name>
    <dbReference type="NCBI Taxonomy" id="660064"/>
    <lineage>
        <taxon>Archaea</taxon>
        <taxon>Methanobacteriati</taxon>
        <taxon>Methanobacteriota</taxon>
        <taxon>Stenosarchaea group</taxon>
        <taxon>Methanomicrobia</taxon>
        <taxon>Methanosarcinales</taxon>
        <taxon>Methermicoccaceae</taxon>
        <taxon>Methermicoccus</taxon>
    </lineage>
</organism>
<dbReference type="GO" id="GO:0003723">
    <property type="term" value="F:RNA binding"/>
    <property type="evidence" value="ECO:0007669"/>
    <property type="project" value="UniProtKB-UniRule"/>
</dbReference>
<evidence type="ECO:0000256" key="5">
    <source>
        <dbReference type="NCBIfam" id="TIGR00264"/>
    </source>
</evidence>
<dbReference type="Gene3D" id="2.20.70.30">
    <property type="entry name" value="Nascent polypeptide-associated complex domain"/>
    <property type="match status" value="1"/>
</dbReference>
<dbReference type="InterPro" id="IPR044034">
    <property type="entry name" value="NAC-like_UBA"/>
</dbReference>
<evidence type="ECO:0000256" key="2">
    <source>
        <dbReference type="ARBA" id="ARBA00022884"/>
    </source>
</evidence>
<dbReference type="GO" id="GO:0015031">
    <property type="term" value="P:protein transport"/>
    <property type="evidence" value="ECO:0007669"/>
    <property type="project" value="UniProtKB-UniRule"/>
</dbReference>
<feature type="domain" description="NAC-A/B" evidence="6">
    <location>
        <begin position="8"/>
        <end position="76"/>
    </location>
</feature>
<dbReference type="SMART" id="SM01407">
    <property type="entry name" value="NAC"/>
    <property type="match status" value="1"/>
</dbReference>
<evidence type="ECO:0000259" key="6">
    <source>
        <dbReference type="PROSITE" id="PS51151"/>
    </source>
</evidence>
<comment type="subunit">
    <text evidence="4">Homodimer. Interacts with the ribosome. Binds ribosomal RNA.</text>
</comment>
<dbReference type="NCBIfam" id="TIGR00264">
    <property type="entry name" value="archaeal-type nascent polypeptide-associated complex protein"/>
    <property type="match status" value="1"/>
</dbReference>
<gene>
    <name evidence="4" type="primary">nac</name>
    <name evidence="7" type="ORF">HA299_05285</name>
</gene>
<dbReference type="Proteomes" id="UP000600363">
    <property type="component" value="Unassembled WGS sequence"/>
</dbReference>
<dbReference type="AlphaFoldDB" id="A0A832RWL6"/>
<dbReference type="Pfam" id="PF19026">
    <property type="entry name" value="UBA_HYPK"/>
    <property type="match status" value="1"/>
</dbReference>